<reference evidence="4 5" key="1">
    <citation type="submission" date="2016-07" db="EMBL/GenBank/DDBJ databases">
        <title>Pervasive Adenine N6-methylation of Active Genes in Fungi.</title>
        <authorList>
            <consortium name="DOE Joint Genome Institute"/>
            <person name="Mondo S.J."/>
            <person name="Dannebaum R.O."/>
            <person name="Kuo R.C."/>
            <person name="Labutti K."/>
            <person name="Haridas S."/>
            <person name="Kuo A."/>
            <person name="Salamov A."/>
            <person name="Ahrendt S.R."/>
            <person name="Lipzen A."/>
            <person name="Sullivan W."/>
            <person name="Andreopoulos W.B."/>
            <person name="Clum A."/>
            <person name="Lindquist E."/>
            <person name="Daum C."/>
            <person name="Ramamoorthy G.K."/>
            <person name="Gryganskyi A."/>
            <person name="Culley D."/>
            <person name="Magnuson J.K."/>
            <person name="James T.Y."/>
            <person name="O'Malley M.A."/>
            <person name="Stajich J.E."/>
            <person name="Spatafora J.W."/>
            <person name="Visel A."/>
            <person name="Grigoriev I.V."/>
        </authorList>
    </citation>
    <scope>NUCLEOTIDE SEQUENCE [LARGE SCALE GENOMIC DNA]</scope>
    <source>
        <strain evidence="4 5">JEL800</strain>
    </source>
</reference>
<accession>A0A1Y2D098</accession>
<evidence type="ECO:0000256" key="2">
    <source>
        <dbReference type="ARBA" id="ARBA00022801"/>
    </source>
</evidence>
<dbReference type="PANTHER" id="PTHR12121:SF45">
    <property type="entry name" value="NOCTURNIN"/>
    <property type="match status" value="1"/>
</dbReference>
<gene>
    <name evidence="4" type="ORF">BCR33DRAFT_711951</name>
</gene>
<dbReference type="PANTHER" id="PTHR12121">
    <property type="entry name" value="CARBON CATABOLITE REPRESSOR PROTEIN 4"/>
    <property type="match status" value="1"/>
</dbReference>
<keyword evidence="5" id="KW-1185">Reference proteome</keyword>
<dbReference type="EMBL" id="MCGO01000003">
    <property type="protein sequence ID" value="ORY52690.1"/>
    <property type="molecule type" value="Genomic_DNA"/>
</dbReference>
<feature type="domain" description="Endonuclease/exonuclease/phosphatase" evidence="3">
    <location>
        <begin position="1"/>
        <end position="279"/>
    </location>
</feature>
<dbReference type="GO" id="GO:0004519">
    <property type="term" value="F:endonuclease activity"/>
    <property type="evidence" value="ECO:0007669"/>
    <property type="project" value="UniProtKB-KW"/>
</dbReference>
<dbReference type="SUPFAM" id="SSF56219">
    <property type="entry name" value="DNase I-like"/>
    <property type="match status" value="1"/>
</dbReference>
<evidence type="ECO:0000313" key="4">
    <source>
        <dbReference type="EMBL" id="ORY52690.1"/>
    </source>
</evidence>
<dbReference type="InterPro" id="IPR036691">
    <property type="entry name" value="Endo/exonu/phosph_ase_sf"/>
</dbReference>
<dbReference type="GO" id="GO:0006139">
    <property type="term" value="P:nucleobase-containing compound metabolic process"/>
    <property type="evidence" value="ECO:0007669"/>
    <property type="project" value="UniProtKB-ARBA"/>
</dbReference>
<comment type="caution">
    <text evidence="4">The sequence shown here is derived from an EMBL/GenBank/DDBJ whole genome shotgun (WGS) entry which is preliminary data.</text>
</comment>
<dbReference type="Gene3D" id="3.60.10.10">
    <property type="entry name" value="Endonuclease/exonuclease/phosphatase"/>
    <property type="match status" value="1"/>
</dbReference>
<comment type="similarity">
    <text evidence="1">Belongs to the CCR4/nocturin family.</text>
</comment>
<keyword evidence="4" id="KW-0255">Endonuclease</keyword>
<dbReference type="OrthoDB" id="428734at2759"/>
<keyword evidence="4" id="KW-0540">Nuclease</keyword>
<evidence type="ECO:0000313" key="5">
    <source>
        <dbReference type="Proteomes" id="UP000193642"/>
    </source>
</evidence>
<name>A0A1Y2D098_9FUNG</name>
<dbReference type="InterPro" id="IPR005135">
    <property type="entry name" value="Endo/exonuclease/phosphatase"/>
</dbReference>
<dbReference type="Pfam" id="PF03372">
    <property type="entry name" value="Exo_endo_phos"/>
    <property type="match status" value="1"/>
</dbReference>
<evidence type="ECO:0000256" key="1">
    <source>
        <dbReference type="ARBA" id="ARBA00010774"/>
    </source>
</evidence>
<dbReference type="AlphaFoldDB" id="A0A1Y2D098"/>
<proteinExistence type="inferred from homology"/>
<keyword evidence="4" id="KW-0269">Exonuclease</keyword>
<organism evidence="4 5">
    <name type="scientific">Rhizoclosmatium globosum</name>
    <dbReference type="NCBI Taxonomy" id="329046"/>
    <lineage>
        <taxon>Eukaryota</taxon>
        <taxon>Fungi</taxon>
        <taxon>Fungi incertae sedis</taxon>
        <taxon>Chytridiomycota</taxon>
        <taxon>Chytridiomycota incertae sedis</taxon>
        <taxon>Chytridiomycetes</taxon>
        <taxon>Chytridiales</taxon>
        <taxon>Chytriomycetaceae</taxon>
        <taxon>Rhizoclosmatium</taxon>
    </lineage>
</organism>
<dbReference type="GO" id="GO:0000175">
    <property type="term" value="F:3'-5'-RNA exonuclease activity"/>
    <property type="evidence" value="ECO:0007669"/>
    <property type="project" value="TreeGrafter"/>
</dbReference>
<dbReference type="InterPro" id="IPR050410">
    <property type="entry name" value="CCR4/nocturin_mRNA_transcr"/>
</dbReference>
<dbReference type="STRING" id="329046.A0A1Y2D098"/>
<keyword evidence="2" id="KW-0378">Hydrolase</keyword>
<evidence type="ECO:0000259" key="3">
    <source>
        <dbReference type="Pfam" id="PF03372"/>
    </source>
</evidence>
<sequence length="289" mass="32724">MQWNLLADSLCGSEGSKGFERAPPESLRWEFRKNRILEHILELDPTILCVQELDEPHFDDWILPSLKSIGFDGVFEKKPNSVDGSAIFVNSERFSIASTKSIRYAASPSSDTPPSPTDLFPQNQKALIVQLLDKHSSRPLIVTVTHLKAEKNELGESIRYQEMKTLLDSLLSDYGTTSTPIIIAADLNATPTSNHYPARVYPFIEQHSLGMQSSYANGRGSDGEPEYTTWKVRKGQESRHTIDYIFYRVNCGLEVVSTLDMPVDVDDDRIPSFRYPSDHFSLLTEFEWC</sequence>
<dbReference type="Proteomes" id="UP000193642">
    <property type="component" value="Unassembled WGS sequence"/>
</dbReference>
<protein>
    <submittedName>
        <fullName evidence="4">Endonuclease/exonuclease/phosphatase</fullName>
    </submittedName>
</protein>